<gene>
    <name evidence="1" type="primary">rps3</name>
</gene>
<dbReference type="EMBL" id="KU668563">
    <property type="protein sequence ID" value="AOG66137.1"/>
    <property type="molecule type" value="Genomic_DNA"/>
</dbReference>
<organism evidence="1">
    <name type="scientific">Bionectria ochroleuca</name>
    <name type="common">Gliocladium roseum</name>
    <dbReference type="NCBI Taxonomy" id="29856"/>
    <lineage>
        <taxon>Eukaryota</taxon>
        <taxon>Fungi</taxon>
        <taxon>Dikarya</taxon>
        <taxon>Ascomycota</taxon>
        <taxon>Pezizomycotina</taxon>
        <taxon>Sordariomycetes</taxon>
        <taxon>Hypocreomycetidae</taxon>
        <taxon>Hypocreales</taxon>
        <taxon>Bionectriaceae</taxon>
        <taxon>Clonostachys</taxon>
    </lineage>
</organism>
<keyword evidence="1" id="KW-0687">Ribonucleoprotein</keyword>
<evidence type="ECO:0000313" key="1">
    <source>
        <dbReference type="EMBL" id="AOG66137.1"/>
    </source>
</evidence>
<protein>
    <submittedName>
        <fullName evidence="1">Ribosomal protein S3</fullName>
    </submittedName>
</protein>
<dbReference type="GeneID" id="35447796"/>
<keyword evidence="1" id="KW-0689">Ribosomal protein</keyword>
<geneLocation type="mitochondrion" evidence="1"/>
<dbReference type="RefSeq" id="YP_009450159.1">
    <property type="nucleotide sequence ID" value="NC_036667.1"/>
</dbReference>
<proteinExistence type="predicted"/>
<dbReference type="AlphaFoldDB" id="A0A2H4F1J0"/>
<reference evidence="1" key="1">
    <citation type="submission" date="2016-02" db="EMBL/GenBank/DDBJ databases">
        <title>The complete mitochondrial genome of Clonostachys rosea.</title>
        <authorList>
            <person name="Wang X.-C."/>
            <person name="Zhuang W.-Y."/>
        </authorList>
    </citation>
    <scope>NUCLEOTIDE SEQUENCE</scope>
    <source>
        <strain evidence="1">6792</strain>
    </source>
</reference>
<dbReference type="GO" id="GO:0005840">
    <property type="term" value="C:ribosome"/>
    <property type="evidence" value="ECO:0007669"/>
    <property type="project" value="UniProtKB-KW"/>
</dbReference>
<name>A0A2H4F1J0_BIOOC</name>
<keyword evidence="1" id="KW-0496">Mitochondrion</keyword>
<accession>A0A2H4F1J0</accession>
<sequence>MKNSNTVMLTKSRNRLLKMKIFNNNLNKNPKSVLLRSKLNILGKPRYLPSFSKEWRNIIYSFNKNNLKNIPVNDVNVNKIVQNYFDLFFVRNMRAYKNKRRIKVFKRRRKFLRRIFISNVEIKHTNNKAKITLYTINREKKILKEKYMNIYKNLSFKLFKNYIHSYNKHINNIYWFMNDTKTNDNLLAKTLKIWNEYIFISNLIRKKDYLNHKWNSLQIFLKLNNLLLRKTLSFLIKKESKYYIRLLRRYNILYSLNQFKFNKLILLPKLSNLLSKIIGKKVEYNIINLKSISYNTDLFTKILALKIKKIKQGHVRRMLAVLNKAYLPTANTLQERTRAEIWGNFDKYQNKYKDLKVLSHLDSVYDGSNTKVTGTKKGNISELFTRIYNNADNIHNLIYNSIDYKNMRGIKIEVNGRLTKRYRADRSIFSLKRKGGLKNIASSYIGLSSVLFRGNTHSNLSYSWAKSKRRVGAFAVKGWIAGK</sequence>